<dbReference type="Gene3D" id="3.30.460.10">
    <property type="entry name" value="Beta Polymerase, domain 2"/>
    <property type="match status" value="1"/>
</dbReference>
<dbReference type="CDD" id="cd05398">
    <property type="entry name" value="NT_ClassII-CCAase"/>
    <property type="match status" value="1"/>
</dbReference>
<feature type="domain" description="Poly A polymerase head" evidence="10">
    <location>
        <begin position="33"/>
        <end position="154"/>
    </location>
</feature>
<feature type="domain" description="CCA-adding enzyme C-terminal" evidence="12">
    <location>
        <begin position="282"/>
        <end position="425"/>
    </location>
</feature>
<keyword evidence="2 9" id="KW-0808">Transferase</keyword>
<evidence type="ECO:0000256" key="3">
    <source>
        <dbReference type="ARBA" id="ARBA00022694"/>
    </source>
</evidence>
<dbReference type="Pfam" id="PF13735">
    <property type="entry name" value="tRNA_NucTran2_2"/>
    <property type="match status" value="1"/>
</dbReference>
<comment type="cofactor">
    <cofactor evidence="1">
        <name>Mg(2+)</name>
        <dbReference type="ChEBI" id="CHEBI:18420"/>
    </cofactor>
</comment>
<evidence type="ECO:0000313" key="13">
    <source>
        <dbReference type="EMBL" id="PJZ66393.1"/>
    </source>
</evidence>
<dbReference type="InterPro" id="IPR050264">
    <property type="entry name" value="Bact_CCA-adding_enz_type3_sf"/>
</dbReference>
<evidence type="ECO:0000313" key="14">
    <source>
        <dbReference type="Proteomes" id="UP000231912"/>
    </source>
</evidence>
<protein>
    <submittedName>
        <fullName evidence="13">Poly-A polymerase</fullName>
    </submittedName>
</protein>
<evidence type="ECO:0000256" key="8">
    <source>
        <dbReference type="ARBA" id="ARBA00022884"/>
    </source>
</evidence>
<proteinExistence type="inferred from homology"/>
<organism evidence="13 14">
    <name type="scientific">Leptospira wolffii</name>
    <dbReference type="NCBI Taxonomy" id="409998"/>
    <lineage>
        <taxon>Bacteria</taxon>
        <taxon>Pseudomonadati</taxon>
        <taxon>Spirochaetota</taxon>
        <taxon>Spirochaetia</taxon>
        <taxon>Leptospirales</taxon>
        <taxon>Leptospiraceae</taxon>
        <taxon>Leptospira</taxon>
    </lineage>
</organism>
<keyword evidence="7" id="KW-0460">Magnesium</keyword>
<dbReference type="EMBL" id="NPDT01000002">
    <property type="protein sequence ID" value="PJZ66393.1"/>
    <property type="molecule type" value="Genomic_DNA"/>
</dbReference>
<evidence type="ECO:0000259" key="12">
    <source>
        <dbReference type="Pfam" id="PF13735"/>
    </source>
</evidence>
<evidence type="ECO:0000256" key="1">
    <source>
        <dbReference type="ARBA" id="ARBA00001946"/>
    </source>
</evidence>
<keyword evidence="4" id="KW-0548">Nucleotidyltransferase</keyword>
<dbReference type="GO" id="GO:0046872">
    <property type="term" value="F:metal ion binding"/>
    <property type="evidence" value="ECO:0007669"/>
    <property type="project" value="UniProtKB-KW"/>
</dbReference>
<dbReference type="GO" id="GO:0008033">
    <property type="term" value="P:tRNA processing"/>
    <property type="evidence" value="ECO:0007669"/>
    <property type="project" value="UniProtKB-KW"/>
</dbReference>
<evidence type="ECO:0000256" key="2">
    <source>
        <dbReference type="ARBA" id="ARBA00022679"/>
    </source>
</evidence>
<gene>
    <name evidence="13" type="ORF">CH371_08980</name>
</gene>
<comment type="caution">
    <text evidence="13">The sequence shown here is derived from an EMBL/GenBank/DDBJ whole genome shotgun (WGS) entry which is preliminary data.</text>
</comment>
<dbReference type="InterPro" id="IPR032810">
    <property type="entry name" value="CCA-adding_enz_C"/>
</dbReference>
<dbReference type="AlphaFoldDB" id="A0A2M9ZD87"/>
<evidence type="ECO:0000256" key="9">
    <source>
        <dbReference type="RuleBase" id="RU003953"/>
    </source>
</evidence>
<keyword evidence="5" id="KW-0479">Metal-binding</keyword>
<keyword evidence="3" id="KW-0819">tRNA processing</keyword>
<accession>A0A2M9ZD87</accession>
<keyword evidence="8 9" id="KW-0694">RNA-binding</keyword>
<dbReference type="InterPro" id="IPR043519">
    <property type="entry name" value="NT_sf"/>
</dbReference>
<comment type="similarity">
    <text evidence="9">Belongs to the tRNA nucleotidyltransferase/poly(A) polymerase family.</text>
</comment>
<dbReference type="Gene3D" id="1.10.3090.10">
    <property type="entry name" value="cca-adding enzyme, domain 2"/>
    <property type="match status" value="1"/>
</dbReference>
<name>A0A2M9ZD87_9LEPT</name>
<dbReference type="GO" id="GO:0000049">
    <property type="term" value="F:tRNA binding"/>
    <property type="evidence" value="ECO:0007669"/>
    <property type="project" value="TreeGrafter"/>
</dbReference>
<reference evidence="13 14" key="1">
    <citation type="submission" date="2017-07" db="EMBL/GenBank/DDBJ databases">
        <title>Leptospira spp. isolated from tropical soils.</title>
        <authorList>
            <person name="Thibeaux R."/>
            <person name="Iraola G."/>
            <person name="Ferres I."/>
            <person name="Bierque E."/>
            <person name="Girault D."/>
            <person name="Soupe-Gilbert M.-E."/>
            <person name="Picardeau M."/>
            <person name="Goarant C."/>
        </authorList>
    </citation>
    <scope>NUCLEOTIDE SEQUENCE [LARGE SCALE GENOMIC DNA]</scope>
    <source>
        <strain evidence="13 14">FH2-C-A2</strain>
    </source>
</reference>
<dbReference type="SUPFAM" id="SSF81301">
    <property type="entry name" value="Nucleotidyltransferase"/>
    <property type="match status" value="1"/>
</dbReference>
<dbReference type="PANTHER" id="PTHR46173">
    <property type="entry name" value="CCA TRNA NUCLEOTIDYLTRANSFERASE 1, MITOCHONDRIAL"/>
    <property type="match status" value="1"/>
</dbReference>
<sequence>MMHPEKLISSIPSTSLEDLLQISNIVSEKGGNAYLVGGSVRDLILGKIPHEYDLAVSLLPEIVQKSFPRTVPTGIKHGTITVLIKDRSYELTTFRKDEDYVDGRRPETVHFGVSLSEDLRRRDFTVNAIALDLLKKELIDEHEGQEDIRKKIIRTIGDPIARFTEDGLRPVRGIRFVSSLGFRLEEKTAEAILTCKPITAKVSPERIHDEFLKILKSPNPAPSLELLKEFGILELFTPAKLYPFSSKEWAWDRDAFSGLPSEPDRIRLAFFLHSAFERSHIETETLTFFKNLKFSNQRTKESLFLIKTLYSLLEKEEELRLRSELRRLLLHPIAQFAGKKEIRVWYNELAILWKAIQGKEAFWLPSAEEEWKSDPPLVLADLAINGNILKEKRPNLPPKQLGEVLKTCLNAVLEDPSRNTQESLLLLIP</sequence>
<dbReference type="InterPro" id="IPR002646">
    <property type="entry name" value="PolA_pol_head_dom"/>
</dbReference>
<evidence type="ECO:0000256" key="7">
    <source>
        <dbReference type="ARBA" id="ARBA00022842"/>
    </source>
</evidence>
<dbReference type="GO" id="GO:0016779">
    <property type="term" value="F:nucleotidyltransferase activity"/>
    <property type="evidence" value="ECO:0007669"/>
    <property type="project" value="UniProtKB-KW"/>
</dbReference>
<dbReference type="Pfam" id="PF01743">
    <property type="entry name" value="PolyA_pol"/>
    <property type="match status" value="1"/>
</dbReference>
<dbReference type="Proteomes" id="UP000231912">
    <property type="component" value="Unassembled WGS sequence"/>
</dbReference>
<evidence type="ECO:0000259" key="10">
    <source>
        <dbReference type="Pfam" id="PF01743"/>
    </source>
</evidence>
<keyword evidence="6" id="KW-0547">Nucleotide-binding</keyword>
<dbReference type="PANTHER" id="PTHR46173:SF1">
    <property type="entry name" value="CCA TRNA NUCLEOTIDYLTRANSFERASE 1, MITOCHONDRIAL"/>
    <property type="match status" value="1"/>
</dbReference>
<evidence type="ECO:0000256" key="4">
    <source>
        <dbReference type="ARBA" id="ARBA00022695"/>
    </source>
</evidence>
<dbReference type="SUPFAM" id="SSF81891">
    <property type="entry name" value="Poly A polymerase C-terminal region-like"/>
    <property type="match status" value="1"/>
</dbReference>
<dbReference type="GO" id="GO:0000166">
    <property type="term" value="F:nucleotide binding"/>
    <property type="evidence" value="ECO:0007669"/>
    <property type="project" value="UniProtKB-KW"/>
</dbReference>
<dbReference type="Pfam" id="PF12627">
    <property type="entry name" value="PolyA_pol_RNAbd"/>
    <property type="match status" value="1"/>
</dbReference>
<evidence type="ECO:0000259" key="11">
    <source>
        <dbReference type="Pfam" id="PF12627"/>
    </source>
</evidence>
<evidence type="ECO:0000256" key="5">
    <source>
        <dbReference type="ARBA" id="ARBA00022723"/>
    </source>
</evidence>
<evidence type="ECO:0000256" key="6">
    <source>
        <dbReference type="ARBA" id="ARBA00022741"/>
    </source>
</evidence>
<dbReference type="InterPro" id="IPR032828">
    <property type="entry name" value="PolyA_RNA-bd"/>
</dbReference>
<feature type="domain" description="tRNA nucleotidyltransferase/poly(A) polymerase RNA and SrmB- binding" evidence="11">
    <location>
        <begin position="181"/>
        <end position="238"/>
    </location>
</feature>